<gene>
    <name evidence="2" type="ORF">EB796_002710</name>
</gene>
<organism evidence="2 3">
    <name type="scientific">Bugula neritina</name>
    <name type="common">Brown bryozoan</name>
    <name type="synonym">Sertularia neritina</name>
    <dbReference type="NCBI Taxonomy" id="10212"/>
    <lineage>
        <taxon>Eukaryota</taxon>
        <taxon>Metazoa</taxon>
        <taxon>Spiralia</taxon>
        <taxon>Lophotrochozoa</taxon>
        <taxon>Bryozoa</taxon>
        <taxon>Gymnolaemata</taxon>
        <taxon>Cheilostomatida</taxon>
        <taxon>Flustrina</taxon>
        <taxon>Buguloidea</taxon>
        <taxon>Bugulidae</taxon>
        <taxon>Bugula</taxon>
    </lineage>
</organism>
<dbReference type="Proteomes" id="UP000593567">
    <property type="component" value="Unassembled WGS sequence"/>
</dbReference>
<feature type="transmembrane region" description="Helical" evidence="1">
    <location>
        <begin position="45"/>
        <end position="65"/>
    </location>
</feature>
<dbReference type="AlphaFoldDB" id="A0A7J7KJS9"/>
<reference evidence="2" key="1">
    <citation type="submission" date="2020-06" db="EMBL/GenBank/DDBJ databases">
        <title>Draft genome of Bugula neritina, a colonial animal packing powerful symbionts and potential medicines.</title>
        <authorList>
            <person name="Rayko M."/>
        </authorList>
    </citation>
    <scope>NUCLEOTIDE SEQUENCE [LARGE SCALE GENOMIC DNA]</scope>
    <source>
        <strain evidence="2">Kwan_BN1</strain>
    </source>
</reference>
<accession>A0A7J7KJS9</accession>
<comment type="caution">
    <text evidence="2">The sequence shown here is derived from an EMBL/GenBank/DDBJ whole genome shotgun (WGS) entry which is preliminary data.</text>
</comment>
<sequence>MLLINNYFVKTGYFTERTNITETILRDSPSSYIEGVIANDVTNQLITAGVILLAAMIMFIILIPLSNTKVCHKDVKVSAEKDDLVDMEEEAENEKADGV</sequence>
<proteinExistence type="predicted"/>
<keyword evidence="1" id="KW-0472">Membrane</keyword>
<name>A0A7J7KJS9_BUGNE</name>
<dbReference type="EMBL" id="VXIV02000321">
    <property type="protein sequence ID" value="KAF6038980.1"/>
    <property type="molecule type" value="Genomic_DNA"/>
</dbReference>
<keyword evidence="1" id="KW-0812">Transmembrane</keyword>
<evidence type="ECO:0000256" key="1">
    <source>
        <dbReference type="SAM" id="Phobius"/>
    </source>
</evidence>
<keyword evidence="1" id="KW-1133">Transmembrane helix</keyword>
<keyword evidence="3" id="KW-1185">Reference proteome</keyword>
<evidence type="ECO:0000313" key="3">
    <source>
        <dbReference type="Proteomes" id="UP000593567"/>
    </source>
</evidence>
<evidence type="ECO:0000313" key="2">
    <source>
        <dbReference type="EMBL" id="KAF6038980.1"/>
    </source>
</evidence>
<protein>
    <submittedName>
        <fullName evidence="2">Uncharacterized protein</fullName>
    </submittedName>
</protein>